<dbReference type="AlphaFoldDB" id="A0A975TRV0"/>
<gene>
    <name evidence="2" type="ORF">KUL25_13580</name>
</gene>
<dbReference type="EMBL" id="JAIMBW010000001">
    <property type="protein sequence ID" value="MBY4893796.1"/>
    <property type="molecule type" value="Genomic_DNA"/>
</dbReference>
<sequence length="102" mass="11227">MLYHLVMLEPDGPDAMPAIKEAMAILETLAPDLPGLKEFRHGPNRDFENKSERYPYGFLCTFTDKTALDTYAANPTHQRAGALLVASCKNGADGIFVVDLEV</sequence>
<accession>A0A975TRV0</accession>
<proteinExistence type="predicted"/>
<evidence type="ECO:0000259" key="1">
    <source>
        <dbReference type="PROSITE" id="PS51502"/>
    </source>
</evidence>
<feature type="domain" description="Stress-response A/B barrel" evidence="1">
    <location>
        <begin position="2"/>
        <end position="100"/>
    </location>
</feature>
<evidence type="ECO:0000313" key="3">
    <source>
        <dbReference type="Proteomes" id="UP000693972"/>
    </source>
</evidence>
<dbReference type="RefSeq" id="WP_257893443.1">
    <property type="nucleotide sequence ID" value="NZ_JAIMBW010000001.1"/>
</dbReference>
<dbReference type="EMBL" id="CP078073">
    <property type="protein sequence ID" value="QXL86493.1"/>
    <property type="molecule type" value="Genomic_DNA"/>
</dbReference>
<dbReference type="PROSITE" id="PS51502">
    <property type="entry name" value="S_R_A_B_BARREL"/>
    <property type="match status" value="1"/>
</dbReference>
<dbReference type="InterPro" id="IPR013097">
    <property type="entry name" value="Dabb"/>
</dbReference>
<evidence type="ECO:0000313" key="2">
    <source>
        <dbReference type="EMBL" id="QXL86493.1"/>
    </source>
</evidence>
<reference evidence="2 3" key="1">
    <citation type="submission" date="2021-07" db="EMBL/GenBank/DDBJ databases">
        <title>Karlodiniumbacter phycospheric gen. nov., sp. nov., a phycosphere bacterium isolated from karlodinium veneficum.</title>
        <authorList>
            <person name="Peng Y."/>
            <person name="Jiang L."/>
            <person name="Lee J."/>
        </authorList>
    </citation>
    <scope>NUCLEOTIDE SEQUENCE</scope>
    <source>
        <strain evidence="2 3">N5</strain>
    </source>
</reference>
<dbReference type="InterPro" id="IPR011008">
    <property type="entry name" value="Dimeric_a/b-barrel"/>
</dbReference>
<dbReference type="Gene3D" id="3.30.70.100">
    <property type="match status" value="1"/>
</dbReference>
<dbReference type="SMART" id="SM00886">
    <property type="entry name" value="Dabb"/>
    <property type="match status" value="1"/>
</dbReference>
<keyword evidence="3" id="KW-1185">Reference proteome</keyword>
<dbReference type="Pfam" id="PF07876">
    <property type="entry name" value="Dabb"/>
    <property type="match status" value="1"/>
</dbReference>
<dbReference type="Proteomes" id="UP000693972">
    <property type="component" value="Unassembled WGS sequence"/>
</dbReference>
<name>A0A975TRV0_9RHOB</name>
<organism evidence="2">
    <name type="scientific">Gymnodinialimonas phycosphaerae</name>
    <dbReference type="NCBI Taxonomy" id="2841589"/>
    <lineage>
        <taxon>Bacteria</taxon>
        <taxon>Pseudomonadati</taxon>
        <taxon>Pseudomonadota</taxon>
        <taxon>Alphaproteobacteria</taxon>
        <taxon>Rhodobacterales</taxon>
        <taxon>Paracoccaceae</taxon>
        <taxon>Gymnodinialimonas</taxon>
    </lineage>
</organism>
<protein>
    <submittedName>
        <fullName evidence="2">Dabb family protein</fullName>
    </submittedName>
</protein>
<dbReference type="SUPFAM" id="SSF54909">
    <property type="entry name" value="Dimeric alpha+beta barrel"/>
    <property type="match status" value="1"/>
</dbReference>